<comment type="subcellular location">
    <subcellularLocation>
        <location evidence="1">Cell projection</location>
        <location evidence="1">Cilium</location>
    </subcellularLocation>
    <subcellularLocation>
        <location evidence="2">Cytoplasm</location>
        <location evidence="2">Cytoskeleton</location>
    </subcellularLocation>
</comment>
<dbReference type="PROSITE" id="PS51665">
    <property type="entry name" value="ENKURIN"/>
    <property type="match status" value="1"/>
</dbReference>
<dbReference type="PANTHER" id="PTHR21490:SF2">
    <property type="entry name" value="ENKURIN DOMAIN-CONTAINING PROTEIN 1"/>
    <property type="match status" value="1"/>
</dbReference>
<evidence type="ECO:0000256" key="6">
    <source>
        <dbReference type="SAM" id="MobiDB-lite"/>
    </source>
</evidence>
<evidence type="ECO:0000256" key="4">
    <source>
        <dbReference type="ARBA" id="ARBA00023212"/>
    </source>
</evidence>
<evidence type="ECO:0000256" key="3">
    <source>
        <dbReference type="ARBA" id="ARBA00022490"/>
    </source>
</evidence>
<organism evidence="8 9">
    <name type="scientific">Leptosia nina</name>
    <dbReference type="NCBI Taxonomy" id="320188"/>
    <lineage>
        <taxon>Eukaryota</taxon>
        <taxon>Metazoa</taxon>
        <taxon>Ecdysozoa</taxon>
        <taxon>Arthropoda</taxon>
        <taxon>Hexapoda</taxon>
        <taxon>Insecta</taxon>
        <taxon>Pterygota</taxon>
        <taxon>Neoptera</taxon>
        <taxon>Endopterygota</taxon>
        <taxon>Lepidoptera</taxon>
        <taxon>Glossata</taxon>
        <taxon>Ditrysia</taxon>
        <taxon>Papilionoidea</taxon>
        <taxon>Pieridae</taxon>
        <taxon>Pierinae</taxon>
        <taxon>Leptosia</taxon>
    </lineage>
</organism>
<evidence type="ECO:0000256" key="2">
    <source>
        <dbReference type="ARBA" id="ARBA00004245"/>
    </source>
</evidence>
<name>A0AAV1JLD2_9NEOP</name>
<sequence>MYTLKGIFPEPKKEQKKNFIRENMKQLKFIQGKPPKDPKFTLKTGQPTRFPNSLAASATLAQVKSSPSSKSGKVTLNVGKNSASSCRRRQDIRIKKGDMAEFLKRKELRQSHALEDTDDEVRSTDSSGRLRDIGCQTIETNLSQRLESAKLTMLYPKDEDNEAKIKASGDSGRTKSPSSLAHTPRRAGDDLIDERHRSKLNSILEKKDNKDPYLPSGYQKGVLPKYLRERKEQTAKEQETVTVEDDHVICPPGHVTLPDNERKETLRMLRNSFAELVSELNKMPVKTDTLRMRNRKMELEKQLAKLEEGIKVFSRPKVFVKIGE</sequence>
<dbReference type="EMBL" id="CAVLEF010000081">
    <property type="protein sequence ID" value="CAK1550316.1"/>
    <property type="molecule type" value="Genomic_DNA"/>
</dbReference>
<accession>A0AAV1JLD2</accession>
<feature type="compositionally biased region" description="Basic and acidic residues" evidence="6">
    <location>
        <begin position="156"/>
        <end position="167"/>
    </location>
</feature>
<feature type="region of interest" description="Disordered" evidence="6">
    <location>
        <begin position="58"/>
        <end position="87"/>
    </location>
</feature>
<evidence type="ECO:0000256" key="5">
    <source>
        <dbReference type="ARBA" id="ARBA00023273"/>
    </source>
</evidence>
<protein>
    <recommendedName>
        <fullName evidence="7">Enkurin domain-containing protein</fullName>
    </recommendedName>
</protein>
<keyword evidence="4" id="KW-0206">Cytoskeleton</keyword>
<evidence type="ECO:0000259" key="7">
    <source>
        <dbReference type="PROSITE" id="PS51665"/>
    </source>
</evidence>
<feature type="compositionally biased region" description="Low complexity" evidence="6">
    <location>
        <begin position="64"/>
        <end position="73"/>
    </location>
</feature>
<dbReference type="Proteomes" id="UP001497472">
    <property type="component" value="Unassembled WGS sequence"/>
</dbReference>
<keyword evidence="5" id="KW-0966">Cell projection</keyword>
<dbReference type="AlphaFoldDB" id="A0AAV1JLD2"/>
<dbReference type="Pfam" id="PF13864">
    <property type="entry name" value="Enkurin"/>
    <property type="match status" value="1"/>
</dbReference>
<proteinExistence type="predicted"/>
<keyword evidence="3" id="KW-0963">Cytoplasm</keyword>
<reference evidence="8 9" key="1">
    <citation type="submission" date="2023-11" db="EMBL/GenBank/DDBJ databases">
        <authorList>
            <person name="Okamura Y."/>
        </authorList>
    </citation>
    <scope>NUCLEOTIDE SEQUENCE [LARGE SCALE GENOMIC DNA]</scope>
</reference>
<comment type="caution">
    <text evidence="8">The sequence shown here is derived from an EMBL/GenBank/DDBJ whole genome shotgun (WGS) entry which is preliminary data.</text>
</comment>
<dbReference type="InterPro" id="IPR027012">
    <property type="entry name" value="Enkurin_dom"/>
</dbReference>
<evidence type="ECO:0000313" key="9">
    <source>
        <dbReference type="Proteomes" id="UP001497472"/>
    </source>
</evidence>
<evidence type="ECO:0000256" key="1">
    <source>
        <dbReference type="ARBA" id="ARBA00004138"/>
    </source>
</evidence>
<evidence type="ECO:0000313" key="8">
    <source>
        <dbReference type="EMBL" id="CAK1550316.1"/>
    </source>
</evidence>
<feature type="domain" description="Enkurin" evidence="7">
    <location>
        <begin position="229"/>
        <end position="321"/>
    </location>
</feature>
<feature type="region of interest" description="Disordered" evidence="6">
    <location>
        <begin position="154"/>
        <end position="194"/>
    </location>
</feature>
<gene>
    <name evidence="8" type="ORF">LNINA_LOCUS9549</name>
</gene>
<dbReference type="PANTHER" id="PTHR21490">
    <property type="entry name" value="ENKURIN-RELATED"/>
    <property type="match status" value="1"/>
</dbReference>
<dbReference type="GO" id="GO:0005929">
    <property type="term" value="C:cilium"/>
    <property type="evidence" value="ECO:0007669"/>
    <property type="project" value="UniProtKB-SubCell"/>
</dbReference>
<dbReference type="GO" id="GO:0005881">
    <property type="term" value="C:cytoplasmic microtubule"/>
    <property type="evidence" value="ECO:0007669"/>
    <property type="project" value="TreeGrafter"/>
</dbReference>
<dbReference type="InterPro" id="IPR052102">
    <property type="entry name" value="Enkurin_domain-protein"/>
</dbReference>
<keyword evidence="9" id="KW-1185">Reference proteome</keyword>